<dbReference type="EMBL" id="CM042023">
    <property type="protein sequence ID" value="KAI3813695.1"/>
    <property type="molecule type" value="Genomic_DNA"/>
</dbReference>
<gene>
    <name evidence="1" type="ORF">L1987_18425</name>
</gene>
<sequence length="234" mass="25852">MKETFSMDKLAHLYVNKIVSLHGTKLNLSTAYHPQTDGHSERTIQTLEDMLRSCVIDHGGSWDNHLPLVEFSYNNSYHTSIHAAPFEALYGRFGKKGKLSPRFAGPFKILKRVGPVAYQLELPEEMNRIHDVFHVSNLRKCLADESLATPDDPGSIHARCGARFKKKLSKKCCIQAIGMCKTCKGYMGLGRNSWIAAGACLITTSEANLSLVIRHDASVCCGAIEQDGPAECVD</sequence>
<protein>
    <submittedName>
        <fullName evidence="1">Uncharacterized protein</fullName>
    </submittedName>
</protein>
<accession>A0ACB9J2A2</accession>
<evidence type="ECO:0000313" key="2">
    <source>
        <dbReference type="Proteomes" id="UP001056120"/>
    </source>
</evidence>
<comment type="caution">
    <text evidence="1">The sequence shown here is derived from an EMBL/GenBank/DDBJ whole genome shotgun (WGS) entry which is preliminary data.</text>
</comment>
<evidence type="ECO:0000313" key="1">
    <source>
        <dbReference type="EMBL" id="KAI3813695.1"/>
    </source>
</evidence>
<name>A0ACB9J2A2_9ASTR</name>
<organism evidence="1 2">
    <name type="scientific">Smallanthus sonchifolius</name>
    <dbReference type="NCBI Taxonomy" id="185202"/>
    <lineage>
        <taxon>Eukaryota</taxon>
        <taxon>Viridiplantae</taxon>
        <taxon>Streptophyta</taxon>
        <taxon>Embryophyta</taxon>
        <taxon>Tracheophyta</taxon>
        <taxon>Spermatophyta</taxon>
        <taxon>Magnoliopsida</taxon>
        <taxon>eudicotyledons</taxon>
        <taxon>Gunneridae</taxon>
        <taxon>Pentapetalae</taxon>
        <taxon>asterids</taxon>
        <taxon>campanulids</taxon>
        <taxon>Asterales</taxon>
        <taxon>Asteraceae</taxon>
        <taxon>Asteroideae</taxon>
        <taxon>Heliantheae alliance</taxon>
        <taxon>Millerieae</taxon>
        <taxon>Smallanthus</taxon>
    </lineage>
</organism>
<proteinExistence type="predicted"/>
<keyword evidence="2" id="KW-1185">Reference proteome</keyword>
<reference evidence="1 2" key="2">
    <citation type="journal article" date="2022" name="Mol. Ecol. Resour.">
        <title>The genomes of chicory, endive, great burdock and yacon provide insights into Asteraceae paleo-polyploidization history and plant inulin production.</title>
        <authorList>
            <person name="Fan W."/>
            <person name="Wang S."/>
            <person name="Wang H."/>
            <person name="Wang A."/>
            <person name="Jiang F."/>
            <person name="Liu H."/>
            <person name="Zhao H."/>
            <person name="Xu D."/>
            <person name="Zhang Y."/>
        </authorList>
    </citation>
    <scope>NUCLEOTIDE SEQUENCE [LARGE SCALE GENOMIC DNA]</scope>
    <source>
        <strain evidence="2">cv. Yunnan</strain>
        <tissue evidence="1">Leaves</tissue>
    </source>
</reference>
<reference evidence="2" key="1">
    <citation type="journal article" date="2022" name="Mol. Ecol. Resour.">
        <title>The genomes of chicory, endive, great burdock and yacon provide insights into Asteraceae palaeo-polyploidization history and plant inulin production.</title>
        <authorList>
            <person name="Fan W."/>
            <person name="Wang S."/>
            <person name="Wang H."/>
            <person name="Wang A."/>
            <person name="Jiang F."/>
            <person name="Liu H."/>
            <person name="Zhao H."/>
            <person name="Xu D."/>
            <person name="Zhang Y."/>
        </authorList>
    </citation>
    <scope>NUCLEOTIDE SEQUENCE [LARGE SCALE GENOMIC DNA]</scope>
    <source>
        <strain evidence="2">cv. Yunnan</strain>
    </source>
</reference>
<dbReference type="Proteomes" id="UP001056120">
    <property type="component" value="Linkage Group LG06"/>
</dbReference>